<proteinExistence type="evidence at transcript level"/>
<sequence>MKAATVLWLLISVCGLVIVHAEYDKRDVGSQETSDIQPLQATQRRIQEITILNIESYMQAQMLFSFIYMTISGMIDVNLEKHLNDTRLVVTNQTKKHKDVGHCYEDAESKIHEIKQDAKGECAECYHRIINKFVDTFRAAQKILKIGETTVKDIEKYYDSCVVILFHKHDCLDVVHQRAIIRGNNFNNIYKQYVKYRKRVFKRLTREFLSCFYKKIIKYKLAVGHLRTDVNNCVKDVLWASRASQVTDAPVLSHLGQAVLAAVSSLGAFALPAKMQNV</sequence>
<feature type="chain" id="PRO_5012664504" evidence="1">
    <location>
        <begin position="22"/>
        <end position="278"/>
    </location>
</feature>
<dbReference type="EMBL" id="KY563614">
    <property type="protein sequence ID" value="ARK20023.1"/>
    <property type="molecule type" value="mRNA"/>
</dbReference>
<organism evidence="2">
    <name type="scientific">Ampulex compressa</name>
    <name type="common">Emerald cockroach wasp</name>
    <dbReference type="NCBI Taxonomy" id="860918"/>
    <lineage>
        <taxon>Eukaryota</taxon>
        <taxon>Metazoa</taxon>
        <taxon>Ecdysozoa</taxon>
        <taxon>Arthropoda</taxon>
        <taxon>Hexapoda</taxon>
        <taxon>Insecta</taxon>
        <taxon>Pterygota</taxon>
        <taxon>Neoptera</taxon>
        <taxon>Endopterygota</taxon>
        <taxon>Hymenoptera</taxon>
        <taxon>Apocrita</taxon>
        <taxon>Aculeata</taxon>
        <taxon>Apoidea</taxon>
        <taxon>Ampulicidae</taxon>
        <taxon>Ampulicini</taxon>
        <taxon>Ampulex</taxon>
    </lineage>
</organism>
<name>A0A1W6EWB6_AMPCP</name>
<keyword evidence="1" id="KW-0732">Signal</keyword>
<evidence type="ECO:0000256" key="1">
    <source>
        <dbReference type="SAM" id="SignalP"/>
    </source>
</evidence>
<protein>
    <submittedName>
        <fullName evidence="2">Venom protein</fullName>
    </submittedName>
</protein>
<feature type="signal peptide" evidence="1">
    <location>
        <begin position="1"/>
        <end position="21"/>
    </location>
</feature>
<dbReference type="AlphaFoldDB" id="A0A1W6EWB6"/>
<reference evidence="2" key="1">
    <citation type="submission" date="2017-02" db="EMBL/GenBank/DDBJ databases">
        <title>Parasitoid Jewel Wasp Mounts Multi-Pronged Neurochemical Attack to Hijack a Host Brain.</title>
        <authorList>
            <person name="Arvidson R.S."/>
            <person name="Kaiser M."/>
            <person name="Libersat F."/>
            <person name="Adams M.E."/>
        </authorList>
    </citation>
    <scope>NUCLEOTIDE SEQUENCE</scope>
    <source>
        <strain evidence="2">241</strain>
    </source>
</reference>
<evidence type="ECO:0000313" key="2">
    <source>
        <dbReference type="EMBL" id="ARK20023.1"/>
    </source>
</evidence>
<accession>A0A1W6EWB6</accession>